<evidence type="ECO:0000256" key="6">
    <source>
        <dbReference type="ARBA" id="ARBA00022970"/>
    </source>
</evidence>
<evidence type="ECO:0000256" key="2">
    <source>
        <dbReference type="ARBA" id="ARBA00022448"/>
    </source>
</evidence>
<dbReference type="GO" id="GO:0042941">
    <property type="term" value="P:D-alanine transmembrane transport"/>
    <property type="evidence" value="ECO:0007669"/>
    <property type="project" value="TreeGrafter"/>
</dbReference>
<keyword evidence="4" id="KW-0997">Cell inner membrane</keyword>
<evidence type="ECO:0000256" key="4">
    <source>
        <dbReference type="ARBA" id="ARBA00022519"/>
    </source>
</evidence>
<name>A0A4U8Q706_9FIRM</name>
<evidence type="ECO:0000256" key="7">
    <source>
        <dbReference type="ARBA" id="ARBA00022989"/>
    </source>
</evidence>
<dbReference type="GO" id="GO:0015188">
    <property type="term" value="F:L-isoleucine transmembrane transporter activity"/>
    <property type="evidence" value="ECO:0007669"/>
    <property type="project" value="TreeGrafter"/>
</dbReference>
<dbReference type="GO" id="GO:0015192">
    <property type="term" value="F:L-phenylalanine transmembrane transporter activity"/>
    <property type="evidence" value="ECO:0007669"/>
    <property type="project" value="TreeGrafter"/>
</dbReference>
<evidence type="ECO:0000256" key="8">
    <source>
        <dbReference type="ARBA" id="ARBA00023136"/>
    </source>
</evidence>
<protein>
    <submittedName>
        <fullName evidence="11">LIV-I protein H</fullName>
    </submittedName>
</protein>
<feature type="transmembrane region" description="Helical" evidence="10">
    <location>
        <begin position="260"/>
        <end position="281"/>
    </location>
</feature>
<gene>
    <name evidence="11" type="primary">livH</name>
    <name evidence="11" type="ORF">DSM106044_02947</name>
</gene>
<dbReference type="STRING" id="180332.GCA_000797495_03584"/>
<feature type="transmembrane region" description="Helical" evidence="10">
    <location>
        <begin position="137"/>
        <end position="162"/>
    </location>
</feature>
<dbReference type="InterPro" id="IPR052157">
    <property type="entry name" value="BCAA_transport_permease"/>
</dbReference>
<keyword evidence="5 10" id="KW-0812">Transmembrane</keyword>
<evidence type="ECO:0000313" key="12">
    <source>
        <dbReference type="Proteomes" id="UP000306509"/>
    </source>
</evidence>
<keyword evidence="3" id="KW-1003">Cell membrane</keyword>
<evidence type="ECO:0000256" key="9">
    <source>
        <dbReference type="ARBA" id="ARBA00037998"/>
    </source>
</evidence>
<keyword evidence="6" id="KW-0029">Amino-acid transport</keyword>
<dbReference type="GO" id="GO:0015190">
    <property type="term" value="F:L-leucine transmembrane transporter activity"/>
    <property type="evidence" value="ECO:0007669"/>
    <property type="project" value="TreeGrafter"/>
</dbReference>
<dbReference type="EMBL" id="QGQD01000057">
    <property type="protein sequence ID" value="TLD00279.1"/>
    <property type="molecule type" value="Genomic_DNA"/>
</dbReference>
<evidence type="ECO:0000313" key="11">
    <source>
        <dbReference type="EMBL" id="TLD00279.1"/>
    </source>
</evidence>
<dbReference type="Pfam" id="PF02653">
    <property type="entry name" value="BPD_transp_2"/>
    <property type="match status" value="1"/>
</dbReference>
<reference evidence="11 12" key="1">
    <citation type="journal article" date="2019" name="Anaerobe">
        <title>Detection of Robinsoniella peoriensis in multiple bone samples of a trauma patient.</title>
        <authorList>
            <person name="Schrottner P."/>
            <person name="Hartwich K."/>
            <person name="Bunk B."/>
            <person name="Schober I."/>
            <person name="Helbig S."/>
            <person name="Rudolph W.W."/>
            <person name="Gunzer F."/>
        </authorList>
    </citation>
    <scope>NUCLEOTIDE SEQUENCE [LARGE SCALE GENOMIC DNA]</scope>
    <source>
        <strain evidence="11 12">DSM 106044</strain>
    </source>
</reference>
<evidence type="ECO:0000256" key="10">
    <source>
        <dbReference type="SAM" id="Phobius"/>
    </source>
</evidence>
<feature type="transmembrane region" description="Helical" evidence="10">
    <location>
        <begin position="226"/>
        <end position="253"/>
    </location>
</feature>
<feature type="transmembrane region" description="Helical" evidence="10">
    <location>
        <begin position="194"/>
        <end position="214"/>
    </location>
</feature>
<dbReference type="GO" id="GO:0015808">
    <property type="term" value="P:L-alanine transport"/>
    <property type="evidence" value="ECO:0007669"/>
    <property type="project" value="TreeGrafter"/>
</dbReference>
<comment type="similarity">
    <text evidence="9">Belongs to the binding-protein-dependent transport system permease family. LivHM subfamily.</text>
</comment>
<dbReference type="GO" id="GO:0005304">
    <property type="term" value="F:L-valine transmembrane transporter activity"/>
    <property type="evidence" value="ECO:0007669"/>
    <property type="project" value="TreeGrafter"/>
</dbReference>
<keyword evidence="8 10" id="KW-0472">Membrane</keyword>
<dbReference type="PANTHER" id="PTHR11795">
    <property type="entry name" value="BRANCHED-CHAIN AMINO ACID TRANSPORT SYSTEM PERMEASE PROTEIN LIVH"/>
    <property type="match status" value="1"/>
</dbReference>
<keyword evidence="7 10" id="KW-1133">Transmembrane helix</keyword>
<evidence type="ECO:0000256" key="1">
    <source>
        <dbReference type="ARBA" id="ARBA00004651"/>
    </source>
</evidence>
<feature type="transmembrane region" description="Helical" evidence="10">
    <location>
        <begin position="20"/>
        <end position="38"/>
    </location>
</feature>
<comment type="caution">
    <text evidence="11">The sequence shown here is derived from an EMBL/GenBank/DDBJ whole genome shotgun (WGS) entry which is preliminary data.</text>
</comment>
<evidence type="ECO:0000256" key="3">
    <source>
        <dbReference type="ARBA" id="ARBA00022475"/>
    </source>
</evidence>
<accession>A0A4U8Q706</accession>
<evidence type="ECO:0000256" key="5">
    <source>
        <dbReference type="ARBA" id="ARBA00022692"/>
    </source>
</evidence>
<comment type="subcellular location">
    <subcellularLocation>
        <location evidence="1">Cell membrane</location>
        <topology evidence="1">Multi-pass membrane protein</topology>
    </subcellularLocation>
</comment>
<feature type="transmembrane region" description="Helical" evidence="10">
    <location>
        <begin position="68"/>
        <end position="87"/>
    </location>
</feature>
<organism evidence="11 12">
    <name type="scientific">Robinsoniella peoriensis</name>
    <dbReference type="NCBI Taxonomy" id="180332"/>
    <lineage>
        <taxon>Bacteria</taxon>
        <taxon>Bacillati</taxon>
        <taxon>Bacillota</taxon>
        <taxon>Clostridia</taxon>
        <taxon>Lachnospirales</taxon>
        <taxon>Lachnospiraceae</taxon>
        <taxon>Robinsoniella</taxon>
    </lineage>
</organism>
<dbReference type="PANTHER" id="PTHR11795:SF371">
    <property type="entry name" value="HIGH-AFFINITY BRANCHED-CHAIN AMINO ACID TRANSPORT SYSTEM PERMEASE PROTEIN LIVH"/>
    <property type="match status" value="1"/>
</dbReference>
<dbReference type="InterPro" id="IPR001851">
    <property type="entry name" value="ABC_transp_permease"/>
</dbReference>
<dbReference type="Proteomes" id="UP000306509">
    <property type="component" value="Unassembled WGS sequence"/>
</dbReference>
<feature type="transmembrane region" description="Helical" evidence="10">
    <location>
        <begin position="96"/>
        <end position="117"/>
    </location>
</feature>
<keyword evidence="2" id="KW-0813">Transport</keyword>
<sequence>MDLINNILEQLINGLRTGSIYALIALGYTMVYGIAKMINFAHGDIIMVGAYSLYVFVALLHLNPVAAILLTIIVCAVLGVVIEKVAYKPLRNAQPLAVLITAIGVSYLLQNLALLIFKATPIPFGSIIKVPSVKIGSLNISGITIVTLVVTTVCMIALTTFINKTKAGRAMRAVSEDKGAAELMGISVNKTISMTFAIGSALAAVAGILFIAQYETLLPTLGALPGIKAFVAAVLGGIGSIPGAMLGGILLGVIESLSKAYISTQLADAIVFGVLVIVLLVKPSGLLGKLKIEKV</sequence>
<dbReference type="GO" id="GO:1903806">
    <property type="term" value="P:L-isoleucine import across plasma membrane"/>
    <property type="evidence" value="ECO:0007669"/>
    <property type="project" value="TreeGrafter"/>
</dbReference>
<dbReference type="CDD" id="cd06582">
    <property type="entry name" value="TM_PBP1_LivH_like"/>
    <property type="match status" value="1"/>
</dbReference>
<dbReference type="GO" id="GO:0005886">
    <property type="term" value="C:plasma membrane"/>
    <property type="evidence" value="ECO:0007669"/>
    <property type="project" value="UniProtKB-SubCell"/>
</dbReference>
<dbReference type="RefSeq" id="WP_330373895.1">
    <property type="nucleotide sequence ID" value="NZ_CABMJZ010000140.1"/>
</dbReference>
<dbReference type="AlphaFoldDB" id="A0A4U8Q706"/>
<keyword evidence="12" id="KW-1185">Reference proteome</keyword>
<proteinExistence type="inferred from homology"/>